<dbReference type="OrthoDB" id="8536728at2"/>
<dbReference type="AlphaFoldDB" id="A0A5D0R1H0"/>
<proteinExistence type="predicted"/>
<dbReference type="EMBL" id="VSKL01000001">
    <property type="protein sequence ID" value="TYB75362.1"/>
    <property type="molecule type" value="Genomic_DNA"/>
</dbReference>
<reference evidence="1 2" key="1">
    <citation type="submission" date="2019-08" db="EMBL/GenBank/DDBJ databases">
        <title>Genomes of Antarctic Bizionia species.</title>
        <authorList>
            <person name="Bowman J.P."/>
        </authorList>
    </citation>
    <scope>NUCLEOTIDE SEQUENCE [LARGE SCALE GENOMIC DNA]</scope>
    <source>
        <strain evidence="1 2">APA-1</strain>
    </source>
</reference>
<sequence>MISTYKNRFHRSIISLIFIVTSFGFQSCQSLLKSYTGIKNPEIEISSQERLDYYQPYTESTKAKVAIYSFLDVKTLQNGFNTFKNYPNIIIKNNSTKKIYKLNCYDDLDLYIEDINNNIYTDLLELDEKDLQDISRFIENGTEIVFTKNEITQKKWNVYLVSGTFLGKKLRKKSLSITQIKDLNQLTILDLSMTQTAD</sequence>
<evidence type="ECO:0000313" key="2">
    <source>
        <dbReference type="Proteomes" id="UP000324358"/>
    </source>
</evidence>
<evidence type="ECO:0000313" key="1">
    <source>
        <dbReference type="EMBL" id="TYB75362.1"/>
    </source>
</evidence>
<comment type="caution">
    <text evidence="1">The sequence shown here is derived from an EMBL/GenBank/DDBJ whole genome shotgun (WGS) entry which is preliminary data.</text>
</comment>
<dbReference type="Proteomes" id="UP000324358">
    <property type="component" value="Unassembled WGS sequence"/>
</dbReference>
<protein>
    <submittedName>
        <fullName evidence="1">Uncharacterized protein</fullName>
    </submittedName>
</protein>
<accession>A0A5D0R1H0</accession>
<name>A0A5D0R1H0_9FLAO</name>
<gene>
    <name evidence="1" type="ORF">ES675_04340</name>
</gene>
<dbReference type="PROSITE" id="PS51257">
    <property type="entry name" value="PROKAR_LIPOPROTEIN"/>
    <property type="match status" value="1"/>
</dbReference>
<dbReference type="RefSeq" id="WP_066247630.1">
    <property type="nucleotide sequence ID" value="NZ_VSKL01000001.1"/>
</dbReference>
<organism evidence="1 2">
    <name type="scientific">Bizionia algoritergicola</name>
    <dbReference type="NCBI Taxonomy" id="291187"/>
    <lineage>
        <taxon>Bacteria</taxon>
        <taxon>Pseudomonadati</taxon>
        <taxon>Bacteroidota</taxon>
        <taxon>Flavobacteriia</taxon>
        <taxon>Flavobacteriales</taxon>
        <taxon>Flavobacteriaceae</taxon>
        <taxon>Bizionia</taxon>
    </lineage>
</organism>
<keyword evidence="2" id="KW-1185">Reference proteome</keyword>